<dbReference type="AlphaFoldDB" id="A0A8H7ATP9"/>
<dbReference type="Proteomes" id="UP000606974">
    <property type="component" value="Unassembled WGS sequence"/>
</dbReference>
<sequence length="85" mass="9215">MENRSTHPNPSRAFPFAVQRDMICGNLTGHGEASGDLHILERRCCAESSIVPAVRIPANSVLAGQASTYGRGRGMLLNLVLYLTF</sequence>
<accession>A0A8H7ATP9</accession>
<dbReference type="EMBL" id="JAACFV010000024">
    <property type="protein sequence ID" value="KAF7510965.1"/>
    <property type="molecule type" value="Genomic_DNA"/>
</dbReference>
<reference evidence="1" key="1">
    <citation type="submission" date="2020-02" db="EMBL/GenBank/DDBJ databases">
        <authorList>
            <person name="Palmer J.M."/>
        </authorList>
    </citation>
    <scope>NUCLEOTIDE SEQUENCE</scope>
    <source>
        <strain evidence="1">EPUS1.4</strain>
        <tissue evidence="1">Thallus</tissue>
    </source>
</reference>
<name>A0A8H7ATP9_9EURO</name>
<gene>
    <name evidence="1" type="ORF">GJ744_005511</name>
</gene>
<keyword evidence="2" id="KW-1185">Reference proteome</keyword>
<proteinExistence type="predicted"/>
<evidence type="ECO:0000313" key="1">
    <source>
        <dbReference type="EMBL" id="KAF7510965.1"/>
    </source>
</evidence>
<protein>
    <submittedName>
        <fullName evidence="1">Uncharacterized protein</fullName>
    </submittedName>
</protein>
<evidence type="ECO:0000313" key="2">
    <source>
        <dbReference type="Proteomes" id="UP000606974"/>
    </source>
</evidence>
<comment type="caution">
    <text evidence="1">The sequence shown here is derived from an EMBL/GenBank/DDBJ whole genome shotgun (WGS) entry which is preliminary data.</text>
</comment>
<organism evidence="1 2">
    <name type="scientific">Endocarpon pusillum</name>
    <dbReference type="NCBI Taxonomy" id="364733"/>
    <lineage>
        <taxon>Eukaryota</taxon>
        <taxon>Fungi</taxon>
        <taxon>Dikarya</taxon>
        <taxon>Ascomycota</taxon>
        <taxon>Pezizomycotina</taxon>
        <taxon>Eurotiomycetes</taxon>
        <taxon>Chaetothyriomycetidae</taxon>
        <taxon>Verrucariales</taxon>
        <taxon>Verrucariaceae</taxon>
        <taxon>Endocarpon</taxon>
    </lineage>
</organism>